<keyword evidence="2" id="KW-1185">Reference proteome</keyword>
<evidence type="ECO:0000313" key="1">
    <source>
        <dbReference type="EMBL" id="KAK7028959.1"/>
    </source>
</evidence>
<organism evidence="1 2">
    <name type="scientific">Halocaridina rubra</name>
    <name type="common">Hawaiian red shrimp</name>
    <dbReference type="NCBI Taxonomy" id="373956"/>
    <lineage>
        <taxon>Eukaryota</taxon>
        <taxon>Metazoa</taxon>
        <taxon>Ecdysozoa</taxon>
        <taxon>Arthropoda</taxon>
        <taxon>Crustacea</taxon>
        <taxon>Multicrustacea</taxon>
        <taxon>Malacostraca</taxon>
        <taxon>Eumalacostraca</taxon>
        <taxon>Eucarida</taxon>
        <taxon>Decapoda</taxon>
        <taxon>Pleocyemata</taxon>
        <taxon>Caridea</taxon>
        <taxon>Atyoidea</taxon>
        <taxon>Atyidae</taxon>
        <taxon>Halocaridina</taxon>
    </lineage>
</organism>
<comment type="caution">
    <text evidence="1">The sequence shown here is derived from an EMBL/GenBank/DDBJ whole genome shotgun (WGS) entry which is preliminary data.</text>
</comment>
<dbReference type="Proteomes" id="UP001381693">
    <property type="component" value="Unassembled WGS sequence"/>
</dbReference>
<dbReference type="EMBL" id="JAXCGZ010022645">
    <property type="protein sequence ID" value="KAK7028959.1"/>
    <property type="molecule type" value="Genomic_DNA"/>
</dbReference>
<proteinExistence type="predicted"/>
<accession>A0AAN8ZYT1</accession>
<reference evidence="1 2" key="1">
    <citation type="submission" date="2023-11" db="EMBL/GenBank/DDBJ databases">
        <title>Halocaridina rubra genome assembly.</title>
        <authorList>
            <person name="Smith C."/>
        </authorList>
    </citation>
    <scope>NUCLEOTIDE SEQUENCE [LARGE SCALE GENOMIC DNA]</scope>
    <source>
        <strain evidence="1">EP-1</strain>
        <tissue evidence="1">Whole</tissue>
    </source>
</reference>
<name>A0AAN8ZYT1_HALRR</name>
<gene>
    <name evidence="1" type="ORF">SK128_001474</name>
</gene>
<dbReference type="AlphaFoldDB" id="A0AAN8ZYT1"/>
<evidence type="ECO:0000313" key="2">
    <source>
        <dbReference type="Proteomes" id="UP001381693"/>
    </source>
</evidence>
<protein>
    <submittedName>
        <fullName evidence="1">Uncharacterized protein</fullName>
    </submittedName>
</protein>
<sequence length="168" mass="18312">MSGHNQRDCICQQRSNEVKSKKLICWDDTESVTDGLTAKDVVNQVINYYNKGNPEAILAMLTPCHECRNNGSERRTWDPLLLWVKPSLCCLQFLASNVREADVGAVASVGCGTGLLEWLLQATTASSPALAGDDAVHDAQIANGPHKSSRQSSCNVTKYINSFGNTVR</sequence>